<name>A0A078LWD1_9PSED</name>
<organism evidence="1 2">
    <name type="scientific">Pseudomonas saudiphocaensis</name>
    <dbReference type="NCBI Taxonomy" id="1499686"/>
    <lineage>
        <taxon>Bacteria</taxon>
        <taxon>Pseudomonadati</taxon>
        <taxon>Pseudomonadota</taxon>
        <taxon>Gammaproteobacteria</taxon>
        <taxon>Pseudomonadales</taxon>
        <taxon>Pseudomonadaceae</taxon>
        <taxon>Pseudomonas</taxon>
    </lineage>
</organism>
<evidence type="ECO:0000313" key="1">
    <source>
        <dbReference type="EMBL" id="CDZ95494.1"/>
    </source>
</evidence>
<dbReference type="EMBL" id="CCSF01000001">
    <property type="protein sequence ID" value="CDZ95494.1"/>
    <property type="molecule type" value="Genomic_DNA"/>
</dbReference>
<dbReference type="HOGENOM" id="CLU_857566_0_0_6"/>
<accession>A0A078LWD1</accession>
<reference evidence="1 2" key="1">
    <citation type="submission" date="2014-07" db="EMBL/GenBank/DDBJ databases">
        <authorList>
            <person name="Urmite Genomes Urmite Genomes"/>
        </authorList>
    </citation>
    <scope>NUCLEOTIDE SEQUENCE [LARGE SCALE GENOMIC DNA]</scope>
    <source>
        <strain evidence="1 2">20_BN</strain>
    </source>
</reference>
<evidence type="ECO:0000313" key="2">
    <source>
        <dbReference type="Proteomes" id="UP000053902"/>
    </source>
</evidence>
<keyword evidence="2" id="KW-1185">Reference proteome</keyword>
<dbReference type="Proteomes" id="UP000053902">
    <property type="component" value="Unassembled WGS sequence"/>
</dbReference>
<gene>
    <name evidence="1" type="ORF">BN1079_02829</name>
</gene>
<dbReference type="AlphaFoldDB" id="A0A078LWD1"/>
<proteinExistence type="predicted"/>
<dbReference type="RefSeq" id="WP_037025352.1">
    <property type="nucleotide sequence ID" value="NZ_CCSF01000001.1"/>
</dbReference>
<dbReference type="OrthoDB" id="6858893at2"/>
<sequence length="324" mass="34318">MRSRQLGQSMTEYLVVLGVTGAVLVATLTDVENIFDAVHDNYATQSREMNRVQLYDSHRVRYSEVVPGEDYDDGSTEGSQPDIELPVASLPTGIFDELGNLIGIQDGDRYVDKNGETVATCDLTGLCVDGNGNPVSATPIDAGGNALTLQALYDAQGNLLGFAYYHNGGYYHPGSYRPMTLPSGVTVDKREPSNTLYVGDSKQPAGFESRGKIYGLASVYAQTDLRAGGLNASAEQLLSVAYATPPAGWENLSPCVVMSNAQMADIEIISVGSLSTPVATLGNSGKRALADPASLRHVKTTASACNAAKQATLYPGGHWVVSDK</sequence>
<protein>
    <submittedName>
        <fullName evidence="1">Uncharacterized protein</fullName>
    </submittedName>
</protein>
<dbReference type="STRING" id="1499686.BN1079_02829"/>